<organism evidence="2 3">
    <name type="scientific">Tritrichomonas musculus</name>
    <dbReference type="NCBI Taxonomy" id="1915356"/>
    <lineage>
        <taxon>Eukaryota</taxon>
        <taxon>Metamonada</taxon>
        <taxon>Parabasalia</taxon>
        <taxon>Tritrichomonadida</taxon>
        <taxon>Tritrichomonadidae</taxon>
        <taxon>Tritrichomonas</taxon>
    </lineage>
</organism>
<proteinExistence type="predicted"/>
<gene>
    <name evidence="2" type="ORF">M9Y10_025961</name>
</gene>
<evidence type="ECO:0000259" key="1">
    <source>
        <dbReference type="Pfam" id="PF12682"/>
    </source>
</evidence>
<accession>A0ABR2H837</accession>
<keyword evidence="3" id="KW-1185">Reference proteome</keyword>
<dbReference type="Proteomes" id="UP001470230">
    <property type="component" value="Unassembled WGS sequence"/>
</dbReference>
<name>A0ABR2H837_9EUKA</name>
<evidence type="ECO:0000313" key="2">
    <source>
        <dbReference type="EMBL" id="KAK8842380.1"/>
    </source>
</evidence>
<dbReference type="Pfam" id="PF12682">
    <property type="entry name" value="Flavodoxin_4"/>
    <property type="match status" value="1"/>
</dbReference>
<reference evidence="2 3" key="1">
    <citation type="submission" date="2024-04" db="EMBL/GenBank/DDBJ databases">
        <title>Tritrichomonas musculus Genome.</title>
        <authorList>
            <person name="Alves-Ferreira E."/>
            <person name="Grigg M."/>
            <person name="Lorenzi H."/>
            <person name="Galac M."/>
        </authorList>
    </citation>
    <scope>NUCLEOTIDE SEQUENCE [LARGE SCALE GENOMIC DNA]</scope>
    <source>
        <strain evidence="2 3">EAF2021</strain>
    </source>
</reference>
<dbReference type="InterPro" id="IPR008254">
    <property type="entry name" value="Flavodoxin/NO_synth"/>
</dbReference>
<dbReference type="InterPro" id="IPR029039">
    <property type="entry name" value="Flavoprotein-like_sf"/>
</dbReference>
<comment type="caution">
    <text evidence="2">The sequence shown here is derived from an EMBL/GenBank/DDBJ whole genome shotgun (WGS) entry which is preliminary data.</text>
</comment>
<protein>
    <recommendedName>
        <fullName evidence="1">Flavodoxin-like domain-containing protein</fullName>
    </recommendedName>
</protein>
<evidence type="ECO:0000313" key="3">
    <source>
        <dbReference type="Proteomes" id="UP001470230"/>
    </source>
</evidence>
<dbReference type="EMBL" id="JAPFFF010000038">
    <property type="protein sequence ID" value="KAK8842380.1"/>
    <property type="molecule type" value="Genomic_DNA"/>
</dbReference>
<dbReference type="PANTHER" id="PTHR39201">
    <property type="entry name" value="EXPORTED PROTEIN-RELATED"/>
    <property type="match status" value="1"/>
</dbReference>
<feature type="domain" description="Flavodoxin-like" evidence="1">
    <location>
        <begin position="7"/>
        <end position="139"/>
    </location>
</feature>
<sequence length="318" mass="35897">MLGKTSIIVYSLTGTTAKVANFIKEATGGDLFNITCESDYSGFTGLIKGCYHEYFDSIPDIKEFPNIDQYDLIYIGCPVWLKKPATPIRKILQSVDFQNKKVIPFMTSARNYGACFEEFKKEAKNANIIAQGMFHGAEKLDDAELKMQVDNWLSSLNHDKDERKRSVASSSMPLILKETKEPELLLRTILDCAVGGIQQFNSPADIDSGSSLSKSENKATERAFKIIENWVKEVSENEKKKSLMLDPNPVLKRLWENPTNVIVSFLAKSAPLYIQTRLLALVVDRLKVEPSNMFEKLAPLLVLRSQPVSFFTTRENMH</sequence>
<dbReference type="PANTHER" id="PTHR39201:SF1">
    <property type="entry name" value="FLAVODOXIN-LIKE DOMAIN-CONTAINING PROTEIN"/>
    <property type="match status" value="1"/>
</dbReference>
<dbReference type="Gene3D" id="3.40.50.360">
    <property type="match status" value="1"/>
</dbReference>
<dbReference type="SUPFAM" id="SSF52218">
    <property type="entry name" value="Flavoproteins"/>
    <property type="match status" value="1"/>
</dbReference>